<dbReference type="Gene3D" id="2.70.98.10">
    <property type="match status" value="1"/>
</dbReference>
<dbReference type="InterPro" id="IPR047215">
    <property type="entry name" value="Galactose_mutarotase-like"/>
</dbReference>
<dbReference type="EC" id="5.1.3.-" evidence="7"/>
<sequence length="303" mass="33622">MKQVSIKNDHLSLEALDYGAIIRKLKFRVSDNSWVDLCVSLNSPEAYLNDPFAIGACAGRFAGRLSGGFLQVEGETFPISHSDGITLHGGKRGFAKRYWKMISKAESTDTSEVRLTYKSPHLEEGFPGNLDVKATYTLSKNVLIIRYEASTDQPTVVNLTNHTYFKIDSQPQVSHYQFLLHAAKRAETDSKLLPTGRILEVSGTEFDFQTARPIGELPLDTPFLLNSQREAAARLTSAVSGVRMTMHTNQPAVVVYTPGGFAGICLETQNLPDAPRHGHFPNSFLYPGETYVNETQYVFESLI</sequence>
<keyword evidence="8" id="KW-1185">Reference proteome</keyword>
<dbReference type="SUPFAM" id="SSF74650">
    <property type="entry name" value="Galactose mutarotase-like"/>
    <property type="match status" value="1"/>
</dbReference>
<name>A0ABT7WD82_9FLAO</name>
<evidence type="ECO:0000256" key="1">
    <source>
        <dbReference type="ARBA" id="ARBA00001913"/>
    </source>
</evidence>
<comment type="caution">
    <text evidence="7">The sequence shown here is derived from an EMBL/GenBank/DDBJ whole genome shotgun (WGS) entry which is preliminary data.</text>
</comment>
<dbReference type="PANTHER" id="PTHR10091:SF0">
    <property type="entry name" value="GALACTOSE MUTAROTASE"/>
    <property type="match status" value="1"/>
</dbReference>
<dbReference type="EMBL" id="JAUDUY010000002">
    <property type="protein sequence ID" value="MDM9630774.1"/>
    <property type="molecule type" value="Genomic_DNA"/>
</dbReference>
<accession>A0ABT7WD82</accession>
<dbReference type="InterPro" id="IPR014718">
    <property type="entry name" value="GH-type_carb-bd"/>
</dbReference>
<organism evidence="7 8">
    <name type="scientific">Robiginitalea aurantiaca</name>
    <dbReference type="NCBI Taxonomy" id="3056915"/>
    <lineage>
        <taxon>Bacteria</taxon>
        <taxon>Pseudomonadati</taxon>
        <taxon>Bacteroidota</taxon>
        <taxon>Flavobacteriia</taxon>
        <taxon>Flavobacteriales</taxon>
        <taxon>Flavobacteriaceae</taxon>
        <taxon>Robiginitalea</taxon>
    </lineage>
</organism>
<comment type="cofactor">
    <cofactor evidence="1">
        <name>Ca(2+)</name>
        <dbReference type="ChEBI" id="CHEBI:29108"/>
    </cofactor>
</comment>
<reference evidence="7" key="1">
    <citation type="submission" date="2023-06" db="EMBL/GenBank/DDBJ databases">
        <title>Robiginitalea aurantiacus sp. nov. and Algoriphagus sediminis sp. nov., isolated from coastal sediment.</title>
        <authorList>
            <person name="Zhou Z.Y."/>
            <person name="An J."/>
            <person name="Jia Y.W."/>
            <person name="Du Z.J."/>
        </authorList>
    </citation>
    <scope>NUCLEOTIDE SEQUENCE</scope>
    <source>
        <strain evidence="7">M39</strain>
    </source>
</reference>
<proteinExistence type="inferred from homology"/>
<dbReference type="PANTHER" id="PTHR10091">
    <property type="entry name" value="ALDOSE-1-EPIMERASE"/>
    <property type="match status" value="1"/>
</dbReference>
<dbReference type="InterPro" id="IPR008183">
    <property type="entry name" value="Aldose_1/G6P_1-epimerase"/>
</dbReference>
<comment type="similarity">
    <text evidence="2">Belongs to the aldose epimerase family.</text>
</comment>
<keyword evidence="5 7" id="KW-0413">Isomerase</keyword>
<dbReference type="GO" id="GO:0016853">
    <property type="term" value="F:isomerase activity"/>
    <property type="evidence" value="ECO:0007669"/>
    <property type="project" value="UniProtKB-KW"/>
</dbReference>
<dbReference type="Proteomes" id="UP001174839">
    <property type="component" value="Unassembled WGS sequence"/>
</dbReference>
<evidence type="ECO:0000256" key="2">
    <source>
        <dbReference type="ARBA" id="ARBA00006206"/>
    </source>
</evidence>
<dbReference type="InterPro" id="IPR011013">
    <property type="entry name" value="Gal_mutarotase_sf_dom"/>
</dbReference>
<gene>
    <name evidence="7" type="ORF">QU605_04795</name>
</gene>
<evidence type="ECO:0000313" key="7">
    <source>
        <dbReference type="EMBL" id="MDM9630774.1"/>
    </source>
</evidence>
<dbReference type="CDD" id="cd09019">
    <property type="entry name" value="galactose_mutarotase_like"/>
    <property type="match status" value="1"/>
</dbReference>
<protein>
    <submittedName>
        <fullName evidence="7">Aldose epimerase family protein</fullName>
        <ecNumber evidence="7">5.1.3.-</ecNumber>
    </submittedName>
</protein>
<dbReference type="Pfam" id="PF01263">
    <property type="entry name" value="Aldose_epim"/>
    <property type="match status" value="1"/>
</dbReference>
<evidence type="ECO:0000256" key="4">
    <source>
        <dbReference type="ARBA" id="ARBA00022837"/>
    </source>
</evidence>
<dbReference type="RefSeq" id="WP_289724139.1">
    <property type="nucleotide sequence ID" value="NZ_JAUDUY010000002.1"/>
</dbReference>
<evidence type="ECO:0000256" key="5">
    <source>
        <dbReference type="ARBA" id="ARBA00023235"/>
    </source>
</evidence>
<comment type="subunit">
    <text evidence="3">Monomer.</text>
</comment>
<evidence type="ECO:0000313" key="8">
    <source>
        <dbReference type="Proteomes" id="UP001174839"/>
    </source>
</evidence>
<evidence type="ECO:0000256" key="3">
    <source>
        <dbReference type="ARBA" id="ARBA00011245"/>
    </source>
</evidence>
<evidence type="ECO:0000256" key="6">
    <source>
        <dbReference type="ARBA" id="ARBA00023277"/>
    </source>
</evidence>
<keyword evidence="6" id="KW-0119">Carbohydrate metabolism</keyword>
<keyword evidence="4" id="KW-0106">Calcium</keyword>